<dbReference type="Proteomes" id="UP000310760">
    <property type="component" value="Unassembled WGS sequence"/>
</dbReference>
<proteinExistence type="predicted"/>
<dbReference type="RefSeq" id="WP_135952482.1">
    <property type="nucleotide sequence ID" value="NZ_CAOOJZ010000015.1"/>
</dbReference>
<sequence>MKEKASCDILSSCFQHRISLSCPFFPEARHIFQGLSFCFIKEKVKLIVADELEPIANDENRKHLLQQK</sequence>
<dbReference type="AlphaFoldDB" id="A0A4S2FGY6"/>
<evidence type="ECO:0000313" key="2">
    <source>
        <dbReference type="Proteomes" id="UP000310760"/>
    </source>
</evidence>
<reference evidence="1 2" key="1">
    <citation type="submission" date="2019-04" db="EMBL/GenBank/DDBJ databases">
        <title>Microbes associate with the intestines of laboratory mice.</title>
        <authorList>
            <person name="Navarre W."/>
            <person name="Wong E."/>
            <person name="Huang K."/>
            <person name="Tropini C."/>
            <person name="Ng K."/>
            <person name="Yu B."/>
        </authorList>
    </citation>
    <scope>NUCLEOTIDE SEQUENCE [LARGE SCALE GENOMIC DNA]</scope>
    <source>
        <strain evidence="1 2">NM22_B1</strain>
    </source>
</reference>
<gene>
    <name evidence="1" type="ORF">E5339_17940</name>
</gene>
<accession>A0A4S2FGY6</accession>
<name>A0A4S2FGY6_9BACT</name>
<comment type="caution">
    <text evidence="1">The sequence shown here is derived from an EMBL/GenBank/DDBJ whole genome shotgun (WGS) entry which is preliminary data.</text>
</comment>
<dbReference type="EMBL" id="SRYJ01000047">
    <property type="protein sequence ID" value="TGY68070.1"/>
    <property type="molecule type" value="Genomic_DNA"/>
</dbReference>
<protein>
    <submittedName>
        <fullName evidence="1">Uncharacterized protein</fullName>
    </submittedName>
</protein>
<organism evidence="1 2">
    <name type="scientific">Phocaeicola sartorii</name>
    <dbReference type="NCBI Taxonomy" id="671267"/>
    <lineage>
        <taxon>Bacteria</taxon>
        <taxon>Pseudomonadati</taxon>
        <taxon>Bacteroidota</taxon>
        <taxon>Bacteroidia</taxon>
        <taxon>Bacteroidales</taxon>
        <taxon>Bacteroidaceae</taxon>
        <taxon>Phocaeicola</taxon>
    </lineage>
</organism>
<evidence type="ECO:0000313" key="1">
    <source>
        <dbReference type="EMBL" id="TGY68070.1"/>
    </source>
</evidence>